<protein>
    <submittedName>
        <fullName evidence="2">WD40 repeat-like protein</fullName>
    </submittedName>
</protein>
<dbReference type="Gene3D" id="2.130.10.10">
    <property type="entry name" value="YVTN repeat-like/Quinoprotein amine dehydrogenase"/>
    <property type="match status" value="1"/>
</dbReference>
<dbReference type="PANTHER" id="PTHR13211:SF0">
    <property type="entry name" value="TELOMERASE CAJAL BODY PROTEIN 1"/>
    <property type="match status" value="1"/>
</dbReference>
<evidence type="ECO:0000313" key="3">
    <source>
        <dbReference type="Proteomes" id="UP000800235"/>
    </source>
</evidence>
<proteinExistence type="predicted"/>
<evidence type="ECO:0000256" key="1">
    <source>
        <dbReference type="SAM" id="MobiDB-lite"/>
    </source>
</evidence>
<dbReference type="AlphaFoldDB" id="A0A9P4TX87"/>
<dbReference type="Pfam" id="PF00400">
    <property type="entry name" value="WD40"/>
    <property type="match status" value="2"/>
</dbReference>
<feature type="compositionally biased region" description="Polar residues" evidence="1">
    <location>
        <begin position="388"/>
        <end position="404"/>
    </location>
</feature>
<dbReference type="EMBL" id="MU007054">
    <property type="protein sequence ID" value="KAF2428603.1"/>
    <property type="molecule type" value="Genomic_DNA"/>
</dbReference>
<gene>
    <name evidence="2" type="ORF">EJ08DRAFT_321195</name>
</gene>
<keyword evidence="3" id="KW-1185">Reference proteome</keyword>
<sequence>MEAARAKLLDTLEGVSTLPKLECIASYNNPKSKSPDYYARPLYPNPQTPRTAQWSPDGTCLLTTSADGTLETFVLPSDLLTSETKPLELKPYSTLSNAEPVYSTAVYPHFQLEDFSTTLILNAKKETPIQLTNALAHDAGIYASFPVINTKTEEYMPTHSMIFTPDSNHFIAGGRSMYVVFDINRNGEPPMKRQRTGHRSKGLKSMENVTGPKSVISTLDISCDGVLALGTFNREIGLYEDGGKGQNITSFNVREVPSQQHNVLGHGITQVKWSPCGKYLFVTERRGKGIAVWDVRTLHRKVAFLEGVPGKTNVRSGFDVVRNGGGCEVWAGGEDGKVRIWGDATQKEGFVSCDASWDVHDGIVAETLVHRSGSVLATLSERNRSEQLYDNSESPSSGSDCSTSNDERATGDGNNKLSPQADTARQTQKASREDAMLKIWSIK</sequence>
<dbReference type="OrthoDB" id="239865at2759"/>
<dbReference type="InterPro" id="IPR036322">
    <property type="entry name" value="WD40_repeat_dom_sf"/>
</dbReference>
<dbReference type="SUPFAM" id="SSF50978">
    <property type="entry name" value="WD40 repeat-like"/>
    <property type="match status" value="1"/>
</dbReference>
<feature type="compositionally biased region" description="Polar residues" evidence="1">
    <location>
        <begin position="412"/>
        <end position="429"/>
    </location>
</feature>
<feature type="region of interest" description="Disordered" evidence="1">
    <location>
        <begin position="385"/>
        <end position="443"/>
    </location>
</feature>
<dbReference type="SMART" id="SM00320">
    <property type="entry name" value="WD40"/>
    <property type="match status" value="5"/>
</dbReference>
<dbReference type="InterPro" id="IPR051150">
    <property type="entry name" value="SWT21/TCAB1_mRNA_Telomere"/>
</dbReference>
<dbReference type="Proteomes" id="UP000800235">
    <property type="component" value="Unassembled WGS sequence"/>
</dbReference>
<feature type="compositionally biased region" description="Basic residues" evidence="1">
    <location>
        <begin position="192"/>
        <end position="202"/>
    </location>
</feature>
<dbReference type="InterPro" id="IPR001680">
    <property type="entry name" value="WD40_rpt"/>
</dbReference>
<comment type="caution">
    <text evidence="2">The sequence shown here is derived from an EMBL/GenBank/DDBJ whole genome shotgun (WGS) entry which is preliminary data.</text>
</comment>
<name>A0A9P4TX87_9PEZI</name>
<dbReference type="InterPro" id="IPR015943">
    <property type="entry name" value="WD40/YVTN_repeat-like_dom_sf"/>
</dbReference>
<dbReference type="PANTHER" id="PTHR13211">
    <property type="entry name" value="TELOMERASE CAJAL BODY PROTEIN 1"/>
    <property type="match status" value="1"/>
</dbReference>
<feature type="region of interest" description="Disordered" evidence="1">
    <location>
        <begin position="188"/>
        <end position="207"/>
    </location>
</feature>
<reference evidence="2" key="1">
    <citation type="journal article" date="2020" name="Stud. Mycol.">
        <title>101 Dothideomycetes genomes: a test case for predicting lifestyles and emergence of pathogens.</title>
        <authorList>
            <person name="Haridas S."/>
            <person name="Albert R."/>
            <person name="Binder M."/>
            <person name="Bloem J."/>
            <person name="Labutti K."/>
            <person name="Salamov A."/>
            <person name="Andreopoulos B."/>
            <person name="Baker S."/>
            <person name="Barry K."/>
            <person name="Bills G."/>
            <person name="Bluhm B."/>
            <person name="Cannon C."/>
            <person name="Castanera R."/>
            <person name="Culley D."/>
            <person name="Daum C."/>
            <person name="Ezra D."/>
            <person name="Gonzalez J."/>
            <person name="Henrissat B."/>
            <person name="Kuo A."/>
            <person name="Liang C."/>
            <person name="Lipzen A."/>
            <person name="Lutzoni F."/>
            <person name="Magnuson J."/>
            <person name="Mondo S."/>
            <person name="Nolan M."/>
            <person name="Ohm R."/>
            <person name="Pangilinan J."/>
            <person name="Park H.-J."/>
            <person name="Ramirez L."/>
            <person name="Alfaro M."/>
            <person name="Sun H."/>
            <person name="Tritt A."/>
            <person name="Yoshinaga Y."/>
            <person name="Zwiers L.-H."/>
            <person name="Turgeon B."/>
            <person name="Goodwin S."/>
            <person name="Spatafora J."/>
            <person name="Crous P."/>
            <person name="Grigoriev I."/>
        </authorList>
    </citation>
    <scope>NUCLEOTIDE SEQUENCE</scope>
    <source>
        <strain evidence="2">CBS 130266</strain>
    </source>
</reference>
<organism evidence="2 3">
    <name type="scientific">Tothia fuscella</name>
    <dbReference type="NCBI Taxonomy" id="1048955"/>
    <lineage>
        <taxon>Eukaryota</taxon>
        <taxon>Fungi</taxon>
        <taxon>Dikarya</taxon>
        <taxon>Ascomycota</taxon>
        <taxon>Pezizomycotina</taxon>
        <taxon>Dothideomycetes</taxon>
        <taxon>Pleosporomycetidae</taxon>
        <taxon>Venturiales</taxon>
        <taxon>Cylindrosympodiaceae</taxon>
        <taxon>Tothia</taxon>
    </lineage>
</organism>
<evidence type="ECO:0000313" key="2">
    <source>
        <dbReference type="EMBL" id="KAF2428603.1"/>
    </source>
</evidence>
<accession>A0A9P4TX87</accession>